<dbReference type="PANTHER" id="PTHR11133:SF23">
    <property type="entry name" value="SACCHAROPINE DEHYDROGENASE [NAD(+), L-LYSINE-FORMING]"/>
    <property type="match status" value="1"/>
</dbReference>
<evidence type="ECO:0000256" key="1">
    <source>
        <dbReference type="ARBA" id="ARBA00011245"/>
    </source>
</evidence>
<keyword evidence="2" id="KW-0028">Amino-acid biosynthesis</keyword>
<dbReference type="SUPFAM" id="SSF51735">
    <property type="entry name" value="NAD(P)-binding Rossmann-fold domains"/>
    <property type="match status" value="1"/>
</dbReference>
<evidence type="ECO:0000256" key="2">
    <source>
        <dbReference type="ARBA" id="ARBA00022605"/>
    </source>
</evidence>
<keyword evidence="3" id="KW-0560">Oxidoreductase</keyword>
<evidence type="ECO:0000259" key="7">
    <source>
        <dbReference type="SMART" id="SM01002"/>
    </source>
</evidence>
<dbReference type="PANTHER" id="PTHR11133">
    <property type="entry name" value="SACCHAROPINE DEHYDROGENASE"/>
    <property type="match status" value="1"/>
</dbReference>
<comment type="pathway">
    <text evidence="6">Amino-acid biosynthesis.</text>
</comment>
<dbReference type="InterPro" id="IPR051168">
    <property type="entry name" value="AASS"/>
</dbReference>
<evidence type="ECO:0000313" key="8">
    <source>
        <dbReference type="EMBL" id="GAF86598.1"/>
    </source>
</evidence>
<protein>
    <recommendedName>
        <fullName evidence="7">Alanine dehydrogenase/pyridine nucleotide transhydrogenase NAD(H)-binding domain-containing protein</fullName>
    </recommendedName>
</protein>
<gene>
    <name evidence="8" type="ORF">S01H1_24934</name>
</gene>
<evidence type="ECO:0000256" key="4">
    <source>
        <dbReference type="ARBA" id="ARBA00023027"/>
    </source>
</evidence>
<dbReference type="InterPro" id="IPR036291">
    <property type="entry name" value="NAD(P)-bd_dom_sf"/>
</dbReference>
<dbReference type="SUPFAM" id="SSF52283">
    <property type="entry name" value="Formate/glycerate dehydrogenase catalytic domain-like"/>
    <property type="match status" value="1"/>
</dbReference>
<proteinExistence type="predicted"/>
<dbReference type="FunFam" id="3.40.50.720:FF:000217">
    <property type="entry name" value="Saccharopine dehydrogenase [NAD(+), L-lysine-forming]"/>
    <property type="match status" value="1"/>
</dbReference>
<comment type="caution">
    <text evidence="8">The sequence shown here is derived from an EMBL/GenBank/DDBJ whole genome shotgun (WGS) entry which is preliminary data.</text>
</comment>
<evidence type="ECO:0000256" key="5">
    <source>
        <dbReference type="ARBA" id="ARBA00023157"/>
    </source>
</evidence>
<keyword evidence="5" id="KW-1015">Disulfide bond</keyword>
<dbReference type="InterPro" id="IPR007698">
    <property type="entry name" value="AlaDH/PNT_NAD(H)-bd"/>
</dbReference>
<name>X0SZH6_9ZZZZ</name>
<feature type="non-terminal residue" evidence="8">
    <location>
        <position position="1"/>
    </location>
</feature>
<comment type="subunit">
    <text evidence="1">Monomer.</text>
</comment>
<feature type="non-terminal residue" evidence="8">
    <location>
        <position position="288"/>
    </location>
</feature>
<dbReference type="EMBL" id="BARS01015017">
    <property type="protein sequence ID" value="GAF86598.1"/>
    <property type="molecule type" value="Genomic_DNA"/>
</dbReference>
<reference evidence="8" key="1">
    <citation type="journal article" date="2014" name="Front. Microbiol.">
        <title>High frequency of phylogenetically diverse reductive dehalogenase-homologous genes in deep subseafloor sedimentary metagenomes.</title>
        <authorList>
            <person name="Kawai M."/>
            <person name="Futagami T."/>
            <person name="Toyoda A."/>
            <person name="Takaki Y."/>
            <person name="Nishi S."/>
            <person name="Hori S."/>
            <person name="Arai W."/>
            <person name="Tsubouchi T."/>
            <person name="Morono Y."/>
            <person name="Uchiyama I."/>
            <person name="Ito T."/>
            <person name="Fujiyama A."/>
            <person name="Inagaki F."/>
            <person name="Takami H."/>
        </authorList>
    </citation>
    <scope>NUCLEOTIDE SEQUENCE</scope>
    <source>
        <strain evidence="8">Expedition CK06-06</strain>
    </source>
</reference>
<dbReference type="SMART" id="SM01002">
    <property type="entry name" value="AlaDh_PNT_C"/>
    <property type="match status" value="1"/>
</dbReference>
<organism evidence="8">
    <name type="scientific">marine sediment metagenome</name>
    <dbReference type="NCBI Taxonomy" id="412755"/>
    <lineage>
        <taxon>unclassified sequences</taxon>
        <taxon>metagenomes</taxon>
        <taxon>ecological metagenomes</taxon>
    </lineage>
</organism>
<evidence type="ECO:0000256" key="6">
    <source>
        <dbReference type="ARBA" id="ARBA00029440"/>
    </source>
</evidence>
<dbReference type="GO" id="GO:0019878">
    <property type="term" value="P:lysine biosynthetic process via aminoadipic acid"/>
    <property type="evidence" value="ECO:0007669"/>
    <property type="project" value="TreeGrafter"/>
</dbReference>
<sequence length="288" mass="31833">GVKDLPTDINLLRHRHIYFGHAYKEQEGWQSLLRRFMAGNGELFDIEFLVDANGRRIAAFGYWAGYTGCAVGLKTWIGQQLGRNPVVPPLSPYRSREDLLDDLRQDLDAAIEVAGHPPSVIIVGANGRVGTGAADLAHSMDLNITRWDIEETARGGPFDEILRHDLFVNCVLVDHKIAPFVTMATLSDVNRRLSVISDVSCDPGENNPIPVYTTPTTFTDPTLRVIASPPLDLTAIDHLPSMLPVEASTDFGAQLLPYLLELGPEPKGVWRRALDVFENKTRKRANSA</sequence>
<dbReference type="Gene3D" id="3.40.50.720">
    <property type="entry name" value="NAD(P)-binding Rossmann-like Domain"/>
    <property type="match status" value="1"/>
</dbReference>
<evidence type="ECO:0000256" key="3">
    <source>
        <dbReference type="ARBA" id="ARBA00023002"/>
    </source>
</evidence>
<accession>X0SZH6</accession>
<keyword evidence="4" id="KW-0520">NAD</keyword>
<feature type="domain" description="Alanine dehydrogenase/pyridine nucleotide transhydrogenase NAD(H)-binding" evidence="7">
    <location>
        <begin position="103"/>
        <end position="227"/>
    </location>
</feature>
<dbReference type="AlphaFoldDB" id="X0SZH6"/>
<dbReference type="GO" id="GO:0004753">
    <property type="term" value="F:saccharopine dehydrogenase activity"/>
    <property type="evidence" value="ECO:0007669"/>
    <property type="project" value="TreeGrafter"/>
</dbReference>
<dbReference type="GO" id="GO:0005737">
    <property type="term" value="C:cytoplasm"/>
    <property type="evidence" value="ECO:0007669"/>
    <property type="project" value="TreeGrafter"/>
</dbReference>